<organism evidence="2 3">
    <name type="scientific">Brassica carinata</name>
    <name type="common">Ethiopian mustard</name>
    <name type="synonym">Abyssinian cabbage</name>
    <dbReference type="NCBI Taxonomy" id="52824"/>
    <lineage>
        <taxon>Eukaryota</taxon>
        <taxon>Viridiplantae</taxon>
        <taxon>Streptophyta</taxon>
        <taxon>Embryophyta</taxon>
        <taxon>Tracheophyta</taxon>
        <taxon>Spermatophyta</taxon>
        <taxon>Magnoliopsida</taxon>
        <taxon>eudicotyledons</taxon>
        <taxon>Gunneridae</taxon>
        <taxon>Pentapetalae</taxon>
        <taxon>rosids</taxon>
        <taxon>malvids</taxon>
        <taxon>Brassicales</taxon>
        <taxon>Brassicaceae</taxon>
        <taxon>Brassiceae</taxon>
        <taxon>Brassica</taxon>
    </lineage>
</organism>
<dbReference type="InterPro" id="IPR055411">
    <property type="entry name" value="LRR_FXL15/At3g58940/PEG3-like"/>
</dbReference>
<dbReference type="InterPro" id="IPR006553">
    <property type="entry name" value="Leu-rich_rpt_Cys-con_subtyp"/>
</dbReference>
<proteinExistence type="predicted"/>
<evidence type="ECO:0000313" key="3">
    <source>
        <dbReference type="Proteomes" id="UP000886595"/>
    </source>
</evidence>
<dbReference type="PANTHER" id="PTHR38926:SF2">
    <property type="entry name" value="F-BOX_LRR-REPEAT PROTEIN 21-RELATED"/>
    <property type="match status" value="1"/>
</dbReference>
<protein>
    <recommendedName>
        <fullName evidence="1">F-box domain-containing protein</fullName>
    </recommendedName>
</protein>
<dbReference type="CDD" id="cd22164">
    <property type="entry name" value="F-box_AtSKIP19-like"/>
    <property type="match status" value="1"/>
</dbReference>
<dbReference type="PANTHER" id="PTHR38926">
    <property type="entry name" value="F-BOX DOMAIN CONTAINING PROTEIN, EXPRESSED"/>
    <property type="match status" value="1"/>
</dbReference>
<evidence type="ECO:0000259" key="1">
    <source>
        <dbReference type="PROSITE" id="PS50181"/>
    </source>
</evidence>
<dbReference type="Proteomes" id="UP000886595">
    <property type="component" value="Unassembled WGS sequence"/>
</dbReference>
<gene>
    <name evidence="2" type="ORF">Bca52824_000579</name>
</gene>
<evidence type="ECO:0000313" key="2">
    <source>
        <dbReference type="EMBL" id="KAG2329399.1"/>
    </source>
</evidence>
<dbReference type="SUPFAM" id="SSF52047">
    <property type="entry name" value="RNI-like"/>
    <property type="match status" value="1"/>
</dbReference>
<dbReference type="PROSITE" id="PS50181">
    <property type="entry name" value="FBOX"/>
    <property type="match status" value="1"/>
</dbReference>
<comment type="caution">
    <text evidence="2">The sequence shown here is derived from an EMBL/GenBank/DDBJ whole genome shotgun (WGS) entry which is preliminary data.</text>
</comment>
<feature type="domain" description="F-box" evidence="1">
    <location>
        <begin position="7"/>
        <end position="54"/>
    </location>
</feature>
<dbReference type="InterPro" id="IPR032675">
    <property type="entry name" value="LRR_dom_sf"/>
</dbReference>
<dbReference type="AlphaFoldDB" id="A0A8X7WER8"/>
<dbReference type="Pfam" id="PF24758">
    <property type="entry name" value="LRR_At5g56370"/>
    <property type="match status" value="1"/>
</dbReference>
<dbReference type="Gene3D" id="3.80.10.10">
    <property type="entry name" value="Ribonuclease Inhibitor"/>
    <property type="match status" value="1"/>
</dbReference>
<sequence length="211" mass="24047">MTKDGRYRDWAGLPPDLTWSILSRLSTAEILEKAQGVCKSWHRVCKEPSMWRKINMHKNNDLGFMGFLTSASNLRILRIAMCREIRDGLLQAAGKLPFLEELDISYCSFEAETLRAVGKSCPHLKTLKLNYHVVGYTDDDENEIAIAIGESMPKLRHLHLSGNKNLSNTCLKAILDGCLHLEHLDILALRFWNKFGKLLMIAYVYGISMYC</sequence>
<dbReference type="EMBL" id="JAAMPC010000001">
    <property type="protein sequence ID" value="KAG2329399.1"/>
    <property type="molecule type" value="Genomic_DNA"/>
</dbReference>
<dbReference type="Pfam" id="PF12937">
    <property type="entry name" value="F-box-like"/>
    <property type="match status" value="1"/>
</dbReference>
<keyword evidence="3" id="KW-1185">Reference proteome</keyword>
<accession>A0A8X7WER8</accession>
<reference evidence="2 3" key="1">
    <citation type="submission" date="2020-02" db="EMBL/GenBank/DDBJ databases">
        <authorList>
            <person name="Ma Q."/>
            <person name="Huang Y."/>
            <person name="Song X."/>
            <person name="Pei D."/>
        </authorList>
    </citation>
    <scope>NUCLEOTIDE SEQUENCE [LARGE SCALE GENOMIC DNA]</scope>
    <source>
        <strain evidence="2">Sxm20200214</strain>
        <tissue evidence="2">Leaf</tissue>
    </source>
</reference>
<dbReference type="Pfam" id="PF13516">
    <property type="entry name" value="LRR_6"/>
    <property type="match status" value="1"/>
</dbReference>
<dbReference type="OrthoDB" id="2095648at2759"/>
<dbReference type="InterPro" id="IPR001611">
    <property type="entry name" value="Leu-rich_rpt"/>
</dbReference>
<dbReference type="SMART" id="SM00367">
    <property type="entry name" value="LRR_CC"/>
    <property type="match status" value="2"/>
</dbReference>
<name>A0A8X7WER8_BRACI</name>
<dbReference type="InterPro" id="IPR001810">
    <property type="entry name" value="F-box_dom"/>
</dbReference>